<evidence type="ECO:0000313" key="2">
    <source>
        <dbReference type="EMBL" id="MXO83761.1"/>
    </source>
</evidence>
<keyword evidence="1" id="KW-0812">Transmembrane</keyword>
<protein>
    <submittedName>
        <fullName evidence="2">Uncharacterized protein</fullName>
    </submittedName>
</protein>
<dbReference type="RefSeq" id="WP_160614086.1">
    <property type="nucleotide sequence ID" value="NZ_JAUFQM010000001.1"/>
</dbReference>
<keyword evidence="1" id="KW-0472">Membrane</keyword>
<gene>
    <name evidence="2" type="ORF">GRI35_10340</name>
</gene>
<feature type="transmembrane region" description="Helical" evidence="1">
    <location>
        <begin position="101"/>
        <end position="124"/>
    </location>
</feature>
<organism evidence="2 3">
    <name type="scientific">Pontixanthobacter aestiaquae</name>
    <dbReference type="NCBI Taxonomy" id="1509367"/>
    <lineage>
        <taxon>Bacteria</taxon>
        <taxon>Pseudomonadati</taxon>
        <taxon>Pseudomonadota</taxon>
        <taxon>Alphaproteobacteria</taxon>
        <taxon>Sphingomonadales</taxon>
        <taxon>Erythrobacteraceae</taxon>
        <taxon>Pontixanthobacter</taxon>
    </lineage>
</organism>
<reference evidence="2 3" key="1">
    <citation type="submission" date="2019-12" db="EMBL/GenBank/DDBJ databases">
        <title>Genomic-based taxomic classification of the family Erythrobacteraceae.</title>
        <authorList>
            <person name="Xu L."/>
        </authorList>
    </citation>
    <scope>NUCLEOTIDE SEQUENCE [LARGE SCALE GENOMIC DNA]</scope>
    <source>
        <strain evidence="2 3">KCTC 42006</strain>
    </source>
</reference>
<proteinExistence type="predicted"/>
<sequence>MGVLPTLKLMLFVCFGWLLAAQVGKLFGLPVVSAIVALLIGYFIGKSKSLCQLNEQNRAIFSSFLGPKGYSTLGLLAVSGGLLMAIAVVVAALFSDLGNDQYTFIGMFGLMPTIFISQLTTLMATKAEDSSQ</sequence>
<evidence type="ECO:0000256" key="1">
    <source>
        <dbReference type="SAM" id="Phobius"/>
    </source>
</evidence>
<comment type="caution">
    <text evidence="2">The sequence shown here is derived from an EMBL/GenBank/DDBJ whole genome shotgun (WGS) entry which is preliminary data.</text>
</comment>
<evidence type="ECO:0000313" key="3">
    <source>
        <dbReference type="Proteomes" id="UP000460290"/>
    </source>
</evidence>
<feature type="transmembrane region" description="Helical" evidence="1">
    <location>
        <begin position="72"/>
        <end position="95"/>
    </location>
</feature>
<feature type="transmembrane region" description="Helical" evidence="1">
    <location>
        <begin position="30"/>
        <end position="51"/>
    </location>
</feature>
<dbReference type="EMBL" id="WTYZ01000001">
    <property type="protein sequence ID" value="MXO83761.1"/>
    <property type="molecule type" value="Genomic_DNA"/>
</dbReference>
<dbReference type="Proteomes" id="UP000460290">
    <property type="component" value="Unassembled WGS sequence"/>
</dbReference>
<keyword evidence="3" id="KW-1185">Reference proteome</keyword>
<dbReference type="AlphaFoldDB" id="A0A844Z525"/>
<accession>A0A844Z525</accession>
<keyword evidence="1" id="KW-1133">Transmembrane helix</keyword>
<name>A0A844Z525_9SPHN</name>